<evidence type="ECO:0000313" key="1">
    <source>
        <dbReference type="EMBL" id="SJM69467.1"/>
    </source>
</evidence>
<dbReference type="EMBL" id="FUHU01000046">
    <property type="protein sequence ID" value="SJM69467.1"/>
    <property type="molecule type" value="Genomic_DNA"/>
</dbReference>
<organism evidence="1 2">
    <name type="scientific">Agrococcus casei LMG 22410</name>
    <dbReference type="NCBI Taxonomy" id="1255656"/>
    <lineage>
        <taxon>Bacteria</taxon>
        <taxon>Bacillati</taxon>
        <taxon>Actinomycetota</taxon>
        <taxon>Actinomycetes</taxon>
        <taxon>Micrococcales</taxon>
        <taxon>Microbacteriaceae</taxon>
        <taxon>Agrococcus</taxon>
    </lineage>
</organism>
<evidence type="ECO:0008006" key="3">
    <source>
        <dbReference type="Google" id="ProtNLM"/>
    </source>
</evidence>
<proteinExistence type="predicted"/>
<protein>
    <recommendedName>
        <fullName evidence="3">DUF559 domain-containing protein</fullName>
    </recommendedName>
</protein>
<evidence type="ECO:0000313" key="2">
    <source>
        <dbReference type="Proteomes" id="UP000195787"/>
    </source>
</evidence>
<keyword evidence="2" id="KW-1185">Reference proteome</keyword>
<sequence>MLHGLPVLDPIAAVLDVADRCAHEHLVGLCDALLTPSPRYQGLAFRPMCASVDERAEHVSSWGADARSTRVRKALEHARVGVDSLPESVTRLLFEKSGLPEVQIQLPVQTDVGELTIDGGWSALRCGFEYEGIHHQTDREQWLSDLARFEALARAGWKITRVTARDLWHQNRPALLHRTRKNLSANGWRE</sequence>
<reference evidence="1 2" key="1">
    <citation type="submission" date="2017-02" db="EMBL/GenBank/DDBJ databases">
        <authorList>
            <person name="Peterson S.W."/>
        </authorList>
    </citation>
    <scope>NUCLEOTIDE SEQUENCE [LARGE SCALE GENOMIC DNA]</scope>
    <source>
        <strain evidence="1 2">LMG 22410</strain>
    </source>
</reference>
<gene>
    <name evidence="1" type="ORF">CZ674_13310</name>
</gene>
<accession>A0A1R4GMS4</accession>
<dbReference type="Proteomes" id="UP000195787">
    <property type="component" value="Unassembled WGS sequence"/>
</dbReference>
<dbReference type="AlphaFoldDB" id="A0A1R4GMS4"/>
<name>A0A1R4GMS4_9MICO</name>